<keyword evidence="1" id="KW-0812">Transmembrane</keyword>
<keyword evidence="1" id="KW-0472">Membrane</keyword>
<dbReference type="AlphaFoldDB" id="A0A224YI70"/>
<accession>A0A224YI70</accession>
<proteinExistence type="predicted"/>
<reference evidence="2" key="1">
    <citation type="journal article" date="2017" name="Parasit. Vectors">
        <title>Sialotranscriptomics of Rhipicephalus zambeziensis reveals intricate expression profiles of secretory proteins and suggests tight temporal transcriptional regulation during blood-feeding.</title>
        <authorList>
            <person name="de Castro M.H."/>
            <person name="de Klerk D."/>
            <person name="Pienaar R."/>
            <person name="Rees D.J.G."/>
            <person name="Mans B.J."/>
        </authorList>
    </citation>
    <scope>NUCLEOTIDE SEQUENCE</scope>
    <source>
        <tissue evidence="2">Salivary glands</tissue>
    </source>
</reference>
<protein>
    <submittedName>
        <fullName evidence="2">Uncharacterized protein</fullName>
    </submittedName>
</protein>
<dbReference type="EMBL" id="GFPF01003045">
    <property type="protein sequence ID" value="MAA14191.1"/>
    <property type="molecule type" value="Transcribed_RNA"/>
</dbReference>
<name>A0A224YI70_9ACAR</name>
<organism evidence="2">
    <name type="scientific">Rhipicephalus zambeziensis</name>
    <dbReference type="NCBI Taxonomy" id="60191"/>
    <lineage>
        <taxon>Eukaryota</taxon>
        <taxon>Metazoa</taxon>
        <taxon>Ecdysozoa</taxon>
        <taxon>Arthropoda</taxon>
        <taxon>Chelicerata</taxon>
        <taxon>Arachnida</taxon>
        <taxon>Acari</taxon>
        <taxon>Parasitiformes</taxon>
        <taxon>Ixodida</taxon>
        <taxon>Ixodoidea</taxon>
        <taxon>Ixodidae</taxon>
        <taxon>Rhipicephalinae</taxon>
        <taxon>Rhipicephalus</taxon>
        <taxon>Rhipicephalus</taxon>
    </lineage>
</organism>
<sequence length="133" mass="15009">MCFVYNTPRNSSICLSTGLMLLKYREKANKGNSALLHCLAFHLLFLACTFVTRANASIIPRSSLHLSNAALRKIIKETERSVLLYLPVFALSGLFWLLLLLREFLSHLVHRVIAQAVIVIALSSWRPEINTTL</sequence>
<evidence type="ECO:0000256" key="1">
    <source>
        <dbReference type="SAM" id="Phobius"/>
    </source>
</evidence>
<feature type="transmembrane region" description="Helical" evidence="1">
    <location>
        <begin position="82"/>
        <end position="102"/>
    </location>
</feature>
<evidence type="ECO:0000313" key="2">
    <source>
        <dbReference type="EMBL" id="MAA14191.1"/>
    </source>
</evidence>
<keyword evidence="1" id="KW-1133">Transmembrane helix</keyword>